<feature type="region of interest" description="Disordered" evidence="1">
    <location>
        <begin position="111"/>
        <end position="158"/>
    </location>
</feature>
<comment type="caution">
    <text evidence="3">The sequence shown here is derived from an EMBL/GenBank/DDBJ whole genome shotgun (WGS) entry which is preliminary data.</text>
</comment>
<evidence type="ECO:0000256" key="1">
    <source>
        <dbReference type="SAM" id="MobiDB-lite"/>
    </source>
</evidence>
<dbReference type="Proteomes" id="UP000319728">
    <property type="component" value="Unassembled WGS sequence"/>
</dbReference>
<dbReference type="AlphaFoldDB" id="A0A562WQ69"/>
<keyword evidence="4" id="KW-1185">Reference proteome</keyword>
<dbReference type="EMBL" id="VLLP01000001">
    <property type="protein sequence ID" value="TWJ32326.1"/>
    <property type="molecule type" value="Genomic_DNA"/>
</dbReference>
<evidence type="ECO:0000313" key="4">
    <source>
        <dbReference type="Proteomes" id="UP000319728"/>
    </source>
</evidence>
<name>A0A562WQ69_9ACTN</name>
<proteinExistence type="predicted"/>
<dbReference type="NCBIfam" id="NF041216">
    <property type="entry name" value="CU044_2847_fam"/>
    <property type="match status" value="1"/>
</dbReference>
<evidence type="ECO:0000259" key="2">
    <source>
        <dbReference type="Pfam" id="PF19493"/>
    </source>
</evidence>
<protein>
    <recommendedName>
        <fullName evidence="2">Trypsin-co-occurring domain-containing protein</fullName>
    </recommendedName>
</protein>
<feature type="compositionally biased region" description="Polar residues" evidence="1">
    <location>
        <begin position="142"/>
        <end position="158"/>
    </location>
</feature>
<accession>A0A562WQ69</accession>
<organism evidence="3 4">
    <name type="scientific">Micromonospora sagamiensis</name>
    <dbReference type="NCBI Taxonomy" id="47875"/>
    <lineage>
        <taxon>Bacteria</taxon>
        <taxon>Bacillati</taxon>
        <taxon>Actinomycetota</taxon>
        <taxon>Actinomycetes</taxon>
        <taxon>Micromonosporales</taxon>
        <taxon>Micromonosporaceae</taxon>
        <taxon>Micromonospora</taxon>
    </lineage>
</organism>
<sequence>MEIGKDSSVTYYVEVPAEDGTVVLVEVTNQVEGVVPAGRRQEVVAHLTETFNEAFDRFRRLAHGAAARARDAGGADRVAIEFGLKVAAKGGFVVAETTGEAHMKVTFEWNRAADPPQTQSTDHEANSDKPEDSKLIQPDGLNPSTDIDQLNTGGSEVS</sequence>
<reference evidence="3 4" key="1">
    <citation type="submission" date="2019-07" db="EMBL/GenBank/DDBJ databases">
        <title>R&amp;d 2014.</title>
        <authorList>
            <person name="Klenk H.-P."/>
        </authorList>
    </citation>
    <scope>NUCLEOTIDE SEQUENCE [LARGE SCALE GENOMIC DNA]</scope>
    <source>
        <strain evidence="3 4">DSM 43912</strain>
    </source>
</reference>
<gene>
    <name evidence="3" type="ORF">JD81_05901</name>
</gene>
<feature type="compositionally biased region" description="Basic and acidic residues" evidence="1">
    <location>
        <begin position="121"/>
        <end position="134"/>
    </location>
</feature>
<evidence type="ECO:0000313" key="3">
    <source>
        <dbReference type="EMBL" id="TWJ32326.1"/>
    </source>
</evidence>
<dbReference type="InterPro" id="IPR045794">
    <property type="entry name" value="Trypco1"/>
</dbReference>
<feature type="domain" description="Trypsin-co-occurring" evidence="2">
    <location>
        <begin position="16"/>
        <end position="111"/>
    </location>
</feature>
<dbReference type="Pfam" id="PF19493">
    <property type="entry name" value="Trypco1"/>
    <property type="match status" value="1"/>
</dbReference>